<dbReference type="AlphaFoldDB" id="A0A2Y9CKF3"/>
<dbReference type="InterPro" id="IPR001196">
    <property type="entry name" value="Ribosomal_uL15_CS"/>
</dbReference>
<gene>
    <name evidence="7" type="ORF">CCS41_10950</name>
</gene>
<evidence type="ECO:0000256" key="2">
    <source>
        <dbReference type="ARBA" id="ARBA00023274"/>
    </source>
</evidence>
<dbReference type="GO" id="GO:1990904">
    <property type="term" value="C:ribonucleoprotein complex"/>
    <property type="evidence" value="ECO:0007669"/>
    <property type="project" value="UniProtKB-KW"/>
</dbReference>
<evidence type="ECO:0000256" key="5">
    <source>
        <dbReference type="RuleBase" id="RU003889"/>
    </source>
</evidence>
<sequence>MESDVIDLGTLKAANVVDTEVESVKVVLPGKINRAITLHGLRISPSARAVIEAAGGKIEE</sequence>
<keyword evidence="2 4" id="KW-0687">Ribonucleoprotein</keyword>
<feature type="domain" description="Large ribosomal subunit protein uL15/eL18" evidence="6">
    <location>
        <begin position="2"/>
        <end position="59"/>
    </location>
</feature>
<reference evidence="7 8" key="1">
    <citation type="submission" date="2017-05" db="EMBL/GenBank/DDBJ databases">
        <title>Genome sequence of Candidatus Fukatsuia symbiotica and Candidatus Hamiltonella defensa from Acyrthosiphon pisum strain 5D.</title>
        <authorList>
            <person name="Patel V.A."/>
            <person name="Chevignon G."/>
            <person name="Russell J.A."/>
            <person name="Oliver K.M."/>
        </authorList>
    </citation>
    <scope>NUCLEOTIDE SEQUENCE [LARGE SCALE GENOMIC DNA]</scope>
    <source>
        <strain evidence="7 8">5D</strain>
    </source>
</reference>
<dbReference type="GO" id="GO:0005840">
    <property type="term" value="C:ribosome"/>
    <property type="evidence" value="ECO:0007669"/>
    <property type="project" value="UniProtKB-KW"/>
</dbReference>
<evidence type="ECO:0000313" key="8">
    <source>
        <dbReference type="Proteomes" id="UP000261875"/>
    </source>
</evidence>
<dbReference type="OrthoDB" id="9810293at2"/>
<organism evidence="7 8">
    <name type="scientific">Candidatus Fukatsuia symbiotica</name>
    <dbReference type="NCBI Taxonomy" id="1878942"/>
    <lineage>
        <taxon>Bacteria</taxon>
        <taxon>Pseudomonadati</taxon>
        <taxon>Pseudomonadota</taxon>
        <taxon>Gammaproteobacteria</taxon>
        <taxon>Enterobacterales</taxon>
        <taxon>Yersiniaceae</taxon>
        <taxon>Candidatus Fukatsuia</taxon>
    </lineage>
</organism>
<dbReference type="InterPro" id="IPR036227">
    <property type="entry name" value="Ribosomal_uL15/eL18_sf"/>
</dbReference>
<evidence type="ECO:0000256" key="3">
    <source>
        <dbReference type="ARBA" id="ARBA00035497"/>
    </source>
</evidence>
<dbReference type="Pfam" id="PF00828">
    <property type="entry name" value="Ribosomal_L27A"/>
    <property type="match status" value="1"/>
</dbReference>
<dbReference type="RefSeq" id="WP_083429587.1">
    <property type="nucleotide sequence ID" value="NZ_CP021659.1"/>
</dbReference>
<protein>
    <recommendedName>
        <fullName evidence="3 5">50S ribosomal protein L15</fullName>
    </recommendedName>
</protein>
<dbReference type="KEGG" id="fsm:CCS41_10950"/>
<dbReference type="GO" id="GO:0006412">
    <property type="term" value="P:translation"/>
    <property type="evidence" value="ECO:0007669"/>
    <property type="project" value="InterPro"/>
</dbReference>
<evidence type="ECO:0000313" key="7">
    <source>
        <dbReference type="EMBL" id="AWK15419.1"/>
    </source>
</evidence>
<dbReference type="PROSITE" id="PS00475">
    <property type="entry name" value="RIBOSOMAL_L15"/>
    <property type="match status" value="1"/>
</dbReference>
<evidence type="ECO:0000259" key="6">
    <source>
        <dbReference type="Pfam" id="PF00828"/>
    </source>
</evidence>
<keyword evidence="1 4" id="KW-0689">Ribosomal protein</keyword>
<dbReference type="SUPFAM" id="SSF52080">
    <property type="entry name" value="Ribosomal proteins L15p and L18e"/>
    <property type="match status" value="1"/>
</dbReference>
<evidence type="ECO:0000256" key="1">
    <source>
        <dbReference type="ARBA" id="ARBA00022980"/>
    </source>
</evidence>
<comment type="similarity">
    <text evidence="4">Belongs to the universal ribosomal protein uL15 family.</text>
</comment>
<name>A0A2Y9CKF3_9GAMM</name>
<proteinExistence type="inferred from homology"/>
<evidence type="ECO:0000256" key="4">
    <source>
        <dbReference type="RuleBase" id="RU003888"/>
    </source>
</evidence>
<dbReference type="STRING" id="1878942.GCA_900128755_01135"/>
<keyword evidence="8" id="KW-1185">Reference proteome</keyword>
<dbReference type="GO" id="GO:0003735">
    <property type="term" value="F:structural constituent of ribosome"/>
    <property type="evidence" value="ECO:0007669"/>
    <property type="project" value="InterPro"/>
</dbReference>
<dbReference type="Proteomes" id="UP000261875">
    <property type="component" value="Chromosome"/>
</dbReference>
<dbReference type="Gene3D" id="3.100.10.10">
    <property type="match status" value="1"/>
</dbReference>
<dbReference type="EMBL" id="CP021659">
    <property type="protein sequence ID" value="AWK15419.1"/>
    <property type="molecule type" value="Genomic_DNA"/>
</dbReference>
<dbReference type="InterPro" id="IPR021131">
    <property type="entry name" value="Ribosomal_uL15/eL18"/>
</dbReference>
<accession>A0A2Y9CKF3</accession>